<accession>A0A0F2ME86</accession>
<dbReference type="EMBL" id="AXCR01000006">
    <property type="protein sequence ID" value="KJR86456.1"/>
    <property type="molecule type" value="Genomic_DNA"/>
</dbReference>
<name>A0A0F2ME86_SPOSC</name>
<comment type="caution">
    <text evidence="2">The sequence shown here is derived from an EMBL/GenBank/DDBJ whole genome shotgun (WGS) entry which is preliminary data.</text>
</comment>
<dbReference type="AlphaFoldDB" id="A0A0F2ME86"/>
<reference evidence="2 3" key="2">
    <citation type="journal article" date="2015" name="Eukaryot. Cell">
        <title>Asexual propagation of a virulent clone complex in a human and feline outbreak of sporotrichosis.</title>
        <authorList>
            <person name="Teixeira Mde M."/>
            <person name="Rodrigues A.M."/>
            <person name="Tsui C.K."/>
            <person name="de Almeida L.G."/>
            <person name="Van Diepeningen A.D."/>
            <person name="van den Ende B.G."/>
            <person name="Fernandes G.F."/>
            <person name="Kano R."/>
            <person name="Hamelin R.C."/>
            <person name="Lopes-Bezerra L.M."/>
            <person name="Vasconcelos A.T."/>
            <person name="de Hoog S."/>
            <person name="de Camargo Z.P."/>
            <person name="Felipe M.S."/>
        </authorList>
    </citation>
    <scope>NUCLEOTIDE SEQUENCE [LARGE SCALE GENOMIC DNA]</scope>
    <source>
        <strain evidence="2 3">1099-18</strain>
    </source>
</reference>
<evidence type="ECO:0000313" key="2">
    <source>
        <dbReference type="EMBL" id="KJR86456.1"/>
    </source>
</evidence>
<gene>
    <name evidence="2" type="ORF">SPSK_02875</name>
</gene>
<feature type="region of interest" description="Disordered" evidence="1">
    <location>
        <begin position="57"/>
        <end position="81"/>
    </location>
</feature>
<dbReference type="RefSeq" id="XP_016589132.1">
    <property type="nucleotide sequence ID" value="XM_016729737.1"/>
</dbReference>
<organism evidence="2 3">
    <name type="scientific">Sporothrix schenckii 1099-18</name>
    <dbReference type="NCBI Taxonomy" id="1397361"/>
    <lineage>
        <taxon>Eukaryota</taxon>
        <taxon>Fungi</taxon>
        <taxon>Dikarya</taxon>
        <taxon>Ascomycota</taxon>
        <taxon>Pezizomycotina</taxon>
        <taxon>Sordariomycetes</taxon>
        <taxon>Sordariomycetidae</taxon>
        <taxon>Ophiostomatales</taxon>
        <taxon>Ophiostomataceae</taxon>
        <taxon>Sporothrix</taxon>
    </lineage>
</organism>
<dbReference type="VEuPathDB" id="FungiDB:SPSK_02875"/>
<sequence length="81" mass="8530">MGSGGKVTLRATSRSRPTALWCSWGKIKRLWLSRGIVAPWLDACRAEIASKDLAQAPAPAPSLDRLGKSSDASPLLGSAVL</sequence>
<dbReference type="KEGG" id="ssck:SPSK_02875"/>
<evidence type="ECO:0000256" key="1">
    <source>
        <dbReference type="SAM" id="MobiDB-lite"/>
    </source>
</evidence>
<dbReference type="GeneID" id="27665014"/>
<dbReference type="Proteomes" id="UP000033710">
    <property type="component" value="Unassembled WGS sequence"/>
</dbReference>
<evidence type="ECO:0000313" key="3">
    <source>
        <dbReference type="Proteomes" id="UP000033710"/>
    </source>
</evidence>
<reference evidence="2 3" key="1">
    <citation type="journal article" date="2014" name="BMC Genomics">
        <title>Comparative genomics of the major fungal agents of human and animal Sporotrichosis: Sporothrix schenckii and Sporothrix brasiliensis.</title>
        <authorList>
            <person name="Teixeira M.M."/>
            <person name="de Almeida L.G."/>
            <person name="Kubitschek-Barreira P."/>
            <person name="Alves F.L."/>
            <person name="Kioshima E.S."/>
            <person name="Abadio A.K."/>
            <person name="Fernandes L."/>
            <person name="Derengowski L.S."/>
            <person name="Ferreira K.S."/>
            <person name="Souza R.C."/>
            <person name="Ruiz J.C."/>
            <person name="de Andrade N.C."/>
            <person name="Paes H.C."/>
            <person name="Nicola A.M."/>
            <person name="Albuquerque P."/>
            <person name="Gerber A.L."/>
            <person name="Martins V.P."/>
            <person name="Peconick L.D."/>
            <person name="Neto A.V."/>
            <person name="Chaucanez C.B."/>
            <person name="Silva P.A."/>
            <person name="Cunha O.L."/>
            <person name="de Oliveira F.F."/>
            <person name="dos Santos T.C."/>
            <person name="Barros A.L."/>
            <person name="Soares M.A."/>
            <person name="de Oliveira L.M."/>
            <person name="Marini M.M."/>
            <person name="Villalobos-Duno H."/>
            <person name="Cunha M.M."/>
            <person name="de Hoog S."/>
            <person name="da Silveira J.F."/>
            <person name="Henrissat B."/>
            <person name="Nino-Vega G.A."/>
            <person name="Cisalpino P.S."/>
            <person name="Mora-Montes H.M."/>
            <person name="Almeida S.R."/>
            <person name="Stajich J.E."/>
            <person name="Lopes-Bezerra L.M."/>
            <person name="Vasconcelos A.T."/>
            <person name="Felipe M.S."/>
        </authorList>
    </citation>
    <scope>NUCLEOTIDE SEQUENCE [LARGE SCALE GENOMIC DNA]</scope>
    <source>
        <strain evidence="2 3">1099-18</strain>
    </source>
</reference>
<proteinExistence type="predicted"/>
<protein>
    <submittedName>
        <fullName evidence="2">Uncharacterized protein</fullName>
    </submittedName>
</protein>